<dbReference type="Gene3D" id="3.90.190.10">
    <property type="entry name" value="Protein tyrosine phosphatase superfamily"/>
    <property type="match status" value="1"/>
</dbReference>
<dbReference type="EMBL" id="RBED01000137">
    <property type="protein sequence ID" value="RNL49860.1"/>
    <property type="molecule type" value="Genomic_DNA"/>
</dbReference>
<dbReference type="SUPFAM" id="SSF52799">
    <property type="entry name" value="(Phosphotyrosine protein) phosphatases II"/>
    <property type="match status" value="1"/>
</dbReference>
<sequence length="146" mass="16798">MGQLWEQSQDGVVVFPSGRRIRGRGLRHRVPAGPLPDFGLYLLGVPPPPVEWESRWLPWRDLRLPSDDLEALDAFREAWDRAATERVEVACWRGRGRTGTALACIAILEGIPPDQAVAFVRQQYRRRTVETPWQHRYITRFRAGGR</sequence>
<organism evidence="1 2">
    <name type="scientific">Arthrobacter oryzae</name>
    <dbReference type="NCBI Taxonomy" id="409290"/>
    <lineage>
        <taxon>Bacteria</taxon>
        <taxon>Bacillati</taxon>
        <taxon>Actinomycetota</taxon>
        <taxon>Actinomycetes</taxon>
        <taxon>Micrococcales</taxon>
        <taxon>Micrococcaceae</taxon>
        <taxon>Arthrobacter</taxon>
    </lineage>
</organism>
<gene>
    <name evidence="1" type="ORF">D7003_17130</name>
</gene>
<dbReference type="AlphaFoldDB" id="A0A3N0BM83"/>
<dbReference type="OrthoDB" id="2629679at2"/>
<keyword evidence="2" id="KW-1185">Reference proteome</keyword>
<comment type="caution">
    <text evidence="1">The sequence shown here is derived from an EMBL/GenBank/DDBJ whole genome shotgun (WGS) entry which is preliminary data.</text>
</comment>
<dbReference type="InterPro" id="IPR029021">
    <property type="entry name" value="Prot-tyrosine_phosphatase-like"/>
</dbReference>
<accession>A0A3N0BM83</accession>
<proteinExistence type="predicted"/>
<dbReference type="Proteomes" id="UP000273807">
    <property type="component" value="Unassembled WGS sequence"/>
</dbReference>
<protein>
    <submittedName>
        <fullName evidence="1">Protein phosphatase</fullName>
    </submittedName>
</protein>
<reference evidence="1 2" key="1">
    <citation type="submission" date="2018-10" db="EMBL/GenBank/DDBJ databases">
        <title>Genome sequencing of Arthrobacter oryzae TNB02.</title>
        <authorList>
            <person name="Cho Y.-J."/>
            <person name="Cho A."/>
            <person name="Kim O.-S."/>
        </authorList>
    </citation>
    <scope>NUCLEOTIDE SEQUENCE [LARGE SCALE GENOMIC DNA]</scope>
    <source>
        <strain evidence="1 2">TNB02</strain>
    </source>
</reference>
<evidence type="ECO:0000313" key="2">
    <source>
        <dbReference type="Proteomes" id="UP000273807"/>
    </source>
</evidence>
<name>A0A3N0BM83_9MICC</name>
<evidence type="ECO:0000313" key="1">
    <source>
        <dbReference type="EMBL" id="RNL49860.1"/>
    </source>
</evidence>